<dbReference type="GO" id="GO:0016491">
    <property type="term" value="F:oxidoreductase activity"/>
    <property type="evidence" value="ECO:0007669"/>
    <property type="project" value="UniProtKB-KW"/>
</dbReference>
<dbReference type="InterPro" id="IPR018391">
    <property type="entry name" value="PQQ_b-propeller_rpt"/>
</dbReference>
<feature type="chain" id="PRO_5043040549" description="Pyrrolo-quinoline quinone repeat domain-containing protein" evidence="4">
    <location>
        <begin position="25"/>
        <end position="536"/>
    </location>
</feature>
<comment type="cofactor">
    <cofactor evidence="1">
        <name>pyrroloquinoline quinone</name>
        <dbReference type="ChEBI" id="CHEBI:58442"/>
    </cofactor>
</comment>
<dbReference type="AlphaFoldDB" id="A0AAN9SEM1"/>
<keyword evidence="4" id="KW-0732">Signal</keyword>
<feature type="domain" description="Pyrrolo-quinoline quinone repeat" evidence="5">
    <location>
        <begin position="433"/>
        <end position="520"/>
    </location>
</feature>
<dbReference type="PANTHER" id="PTHR32303:SF10">
    <property type="entry name" value="OUTER MEMBRANE PROTEIN ASSEMBLY FACTOR BAMB"/>
    <property type="match status" value="1"/>
</dbReference>
<evidence type="ECO:0000259" key="5">
    <source>
        <dbReference type="Pfam" id="PF13360"/>
    </source>
</evidence>
<keyword evidence="7" id="KW-1185">Reference proteome</keyword>
<evidence type="ECO:0000313" key="6">
    <source>
        <dbReference type="EMBL" id="KAK7394521.1"/>
    </source>
</evidence>
<keyword evidence="3" id="KW-0560">Oxidoreductase</keyword>
<dbReference type="EMBL" id="JAYMYS010000004">
    <property type="protein sequence ID" value="KAK7394521.1"/>
    <property type="molecule type" value="Genomic_DNA"/>
</dbReference>
<sequence length="536" mass="58477">MHLYICLLLFYVQALVVFAPSSHGHTQQSDEWLNHGGDLLNRRYAYKERKISPKTAPNLRLKWKFYAGRDITATPAIFDGILYFPSWNGNIYAVKEADGALVWKQNLQKLTGLKAFDGLVNNVNSTVSRSTPTVALDLLIVGCYSPAAVVALKRNTGDLAWITILDYHPRALITMSGTYYNRGFYVGTSSLESLAPLEKCCTFRGSCVKLNAQSGAILWRTYTLPDNNNKSGEYAGAAIWGSSPSIDVKRKHVYIATGNLYSAPLRIRQCRERQINQSRPTQPEDECVEPENHSNSIMALHIDSGKIKWHRQLSGYDVSIAVCSDTSKPSPNCPPLADKPDVDFGEAPMMLTTHINRTKKDIVVAVQKSGIAWALDRNNGNLIWHTVAGPYGFAGGGSWGAATDEKRVYTNIVNSDAKNFTLAPSNKITTAGGWVAMDANNGRVLWSTANPSNSTAYGPVSVANEVVFAGSTDRMGSIYAIDAKSGKILWSYKTGGSVYGGISISNGCIYVGHGYNVAYGFSLNLTGGTFLFAFSV</sequence>
<protein>
    <recommendedName>
        <fullName evidence="5">Pyrrolo-quinoline quinone repeat domain-containing protein</fullName>
    </recommendedName>
</protein>
<evidence type="ECO:0000256" key="1">
    <source>
        <dbReference type="ARBA" id="ARBA00001931"/>
    </source>
</evidence>
<dbReference type="Proteomes" id="UP001386955">
    <property type="component" value="Unassembled WGS sequence"/>
</dbReference>
<dbReference type="SUPFAM" id="SSF50998">
    <property type="entry name" value="Quinoprotein alcohol dehydrogenase-like"/>
    <property type="match status" value="1"/>
</dbReference>
<evidence type="ECO:0000256" key="2">
    <source>
        <dbReference type="ARBA" id="ARBA00008156"/>
    </source>
</evidence>
<name>A0AAN9SEM1_PSOTE</name>
<organism evidence="6 7">
    <name type="scientific">Psophocarpus tetragonolobus</name>
    <name type="common">Winged bean</name>
    <name type="synonym">Dolichos tetragonolobus</name>
    <dbReference type="NCBI Taxonomy" id="3891"/>
    <lineage>
        <taxon>Eukaryota</taxon>
        <taxon>Viridiplantae</taxon>
        <taxon>Streptophyta</taxon>
        <taxon>Embryophyta</taxon>
        <taxon>Tracheophyta</taxon>
        <taxon>Spermatophyta</taxon>
        <taxon>Magnoliopsida</taxon>
        <taxon>eudicotyledons</taxon>
        <taxon>Gunneridae</taxon>
        <taxon>Pentapetalae</taxon>
        <taxon>rosids</taxon>
        <taxon>fabids</taxon>
        <taxon>Fabales</taxon>
        <taxon>Fabaceae</taxon>
        <taxon>Papilionoideae</taxon>
        <taxon>50 kb inversion clade</taxon>
        <taxon>NPAAA clade</taxon>
        <taxon>indigoferoid/millettioid clade</taxon>
        <taxon>Phaseoleae</taxon>
        <taxon>Psophocarpus</taxon>
    </lineage>
</organism>
<feature type="domain" description="Pyrrolo-quinoline quinone repeat" evidence="5">
    <location>
        <begin position="63"/>
        <end position="310"/>
    </location>
</feature>
<gene>
    <name evidence="6" type="ORF">VNO78_15050</name>
</gene>
<dbReference type="InterPro" id="IPR002372">
    <property type="entry name" value="PQQ_rpt_dom"/>
</dbReference>
<dbReference type="SMART" id="SM00564">
    <property type="entry name" value="PQQ"/>
    <property type="match status" value="5"/>
</dbReference>
<evidence type="ECO:0000256" key="4">
    <source>
        <dbReference type="SAM" id="SignalP"/>
    </source>
</evidence>
<dbReference type="InterPro" id="IPR011047">
    <property type="entry name" value="Quinoprotein_ADH-like_sf"/>
</dbReference>
<dbReference type="Gene3D" id="2.140.10.10">
    <property type="entry name" value="Quinoprotein alcohol dehydrogenase-like superfamily"/>
    <property type="match status" value="1"/>
</dbReference>
<evidence type="ECO:0000256" key="3">
    <source>
        <dbReference type="ARBA" id="ARBA00023002"/>
    </source>
</evidence>
<proteinExistence type="inferred from homology"/>
<accession>A0AAN9SEM1</accession>
<comment type="caution">
    <text evidence="6">The sequence shown here is derived from an EMBL/GenBank/DDBJ whole genome shotgun (WGS) entry which is preliminary data.</text>
</comment>
<comment type="similarity">
    <text evidence="2">Belongs to the bacterial PQQ dehydrogenase family.</text>
</comment>
<evidence type="ECO:0000313" key="7">
    <source>
        <dbReference type="Proteomes" id="UP001386955"/>
    </source>
</evidence>
<dbReference type="Pfam" id="PF13360">
    <property type="entry name" value="PQQ_2"/>
    <property type="match status" value="2"/>
</dbReference>
<dbReference type="PANTHER" id="PTHR32303">
    <property type="entry name" value="QUINOPROTEIN ALCOHOL DEHYDROGENASE (CYTOCHROME C)"/>
    <property type="match status" value="1"/>
</dbReference>
<feature type="signal peptide" evidence="4">
    <location>
        <begin position="1"/>
        <end position="24"/>
    </location>
</feature>
<reference evidence="6 7" key="1">
    <citation type="submission" date="2024-01" db="EMBL/GenBank/DDBJ databases">
        <title>The genomes of 5 underutilized Papilionoideae crops provide insights into root nodulation and disease resistanc.</title>
        <authorList>
            <person name="Jiang F."/>
        </authorList>
    </citation>
    <scope>NUCLEOTIDE SEQUENCE [LARGE SCALE GENOMIC DNA]</scope>
    <source>
        <strain evidence="6">DUOXIRENSHENG_FW03</strain>
        <tissue evidence="6">Leaves</tissue>
    </source>
</reference>